<dbReference type="RefSeq" id="YP_004010263.1">
    <property type="nucleotide sequence ID" value="NC_014663.1"/>
</dbReference>
<dbReference type="OrthoDB" id="16395at10239"/>
<evidence type="ECO:0000313" key="2">
    <source>
        <dbReference type="Proteomes" id="UP000008731"/>
    </source>
</evidence>
<protein>
    <submittedName>
        <fullName evidence="1">Uncharacterized protein</fullName>
    </submittedName>
</protein>
<evidence type="ECO:0000313" key="1">
    <source>
        <dbReference type="EMBL" id="ADG60026.1"/>
    </source>
</evidence>
<accession>E5EPR0</accession>
<name>E5EPR0_9CAUD</name>
<sequence length="286" mass="33717">MKTVHVVYLKDWEQHKDLVAVLPSHAEAQTLCNILNNKCETAIGMDFDEIMDFAKDNYLPIDKSMIRQVKNMGSYFCTNEVEFKETISYGIFDASWDTTLYDWCSSDYVPIIDEYDLDDVYFDENLGCYYDLDLKHINQHKLEKFATGNNTFKRYDPKFIHPDVAHRIAYYDPIHDFCHNKGFRNANNKIERMVAKFAKNGGSAASTIVFKIKNCSDYKHNHTFRNAAQRYIEALENPYGYEWISNWEWCMSNYVYRDGHVMDKENARKYWGYEEICDICGKDHGK</sequence>
<reference evidence="1 2" key="1">
    <citation type="journal article" date="2010" name="Virol. J.">
        <title>Genomes of the T4-related bacteriophages as windows on microbial genome evolution.</title>
        <authorList>
            <person name="Petrov V.M."/>
            <person name="Ratnayaka S."/>
            <person name="Nolan J.M."/>
            <person name="Miller E.S."/>
            <person name="Karam J.D."/>
        </authorList>
    </citation>
    <scope>NUCLEOTIDE SEQUENCE [LARGE SCALE GENOMIC DNA]</scope>
</reference>
<organism evidence="1 2">
    <name type="scientific">Acinetobacter phage Acj9</name>
    <dbReference type="NCBI Taxonomy" id="760939"/>
    <lineage>
        <taxon>Viruses</taxon>
        <taxon>Duplodnaviria</taxon>
        <taxon>Heunggongvirae</taxon>
        <taxon>Uroviricota</taxon>
        <taxon>Caudoviricetes</taxon>
        <taxon>Pantevenvirales</taxon>
        <taxon>Straboviridae</taxon>
        <taxon>Twarogvirinae</taxon>
        <taxon>Acajnonavirus</taxon>
        <taxon>Acajnonavirus acj9</taxon>
    </lineage>
</organism>
<gene>
    <name evidence="1" type="ORF">Acj9p126</name>
</gene>
<dbReference type="KEGG" id="vg:9926560"/>
<proteinExistence type="predicted"/>
<keyword evidence="2" id="KW-1185">Reference proteome</keyword>
<dbReference type="Proteomes" id="UP000008731">
    <property type="component" value="Segment"/>
</dbReference>
<dbReference type="GeneID" id="9926560"/>
<dbReference type="EMBL" id="HM004124">
    <property type="protein sequence ID" value="ADG60026.1"/>
    <property type="molecule type" value="Genomic_DNA"/>
</dbReference>